<dbReference type="Pfam" id="PF00933">
    <property type="entry name" value="Glyco_hydro_3"/>
    <property type="match status" value="1"/>
</dbReference>
<keyword evidence="6 7" id="KW-0326">Glycosidase</keyword>
<dbReference type="PROSITE" id="PS00775">
    <property type="entry name" value="GLYCOSYL_HYDROL_F3"/>
    <property type="match status" value="1"/>
</dbReference>
<evidence type="ECO:0000259" key="9">
    <source>
        <dbReference type="SMART" id="SM01217"/>
    </source>
</evidence>
<dbReference type="Gene3D" id="2.60.40.10">
    <property type="entry name" value="Immunoglobulins"/>
    <property type="match status" value="1"/>
</dbReference>
<feature type="domain" description="Fibronectin type III-like" evidence="9">
    <location>
        <begin position="740"/>
        <end position="809"/>
    </location>
</feature>
<dbReference type="InterPro" id="IPR036962">
    <property type="entry name" value="Glyco_hydro_3_N_sf"/>
</dbReference>
<evidence type="ECO:0000256" key="5">
    <source>
        <dbReference type="ARBA" id="ARBA00022801"/>
    </source>
</evidence>
<dbReference type="FunFam" id="3.20.20.300:FF:000005">
    <property type="entry name" value="Periplasmic beta-glucosidase"/>
    <property type="match status" value="1"/>
</dbReference>
<feature type="compositionally biased region" description="Low complexity" evidence="8">
    <location>
        <begin position="56"/>
        <end position="75"/>
    </location>
</feature>
<evidence type="ECO:0000256" key="8">
    <source>
        <dbReference type="SAM" id="MobiDB-lite"/>
    </source>
</evidence>
<dbReference type="Pfam" id="PF01915">
    <property type="entry name" value="Glyco_hydro_3_C"/>
    <property type="match status" value="1"/>
</dbReference>
<dbReference type="InterPro" id="IPR002772">
    <property type="entry name" value="Glyco_hydro_3_C"/>
</dbReference>
<sequence length="820" mass="89183">MIVPSQSSLQLSILFFVLERTLSTMINLKRSGALSVGLLVLALCVVTFLPNRSLQAETATGPTGPTQATGPTTQEKGSRSDAQSKQDLPRVRINREGLSSEQFVARLLAEMSIEEKIGQLQQIHPEGDLLAEKVKETIATGGAGSLFFTGTEQLVHDAQRVAVEDSRLGIPLIIARDVIHGFRTVFPIPIGQASSWNPELVEQAAKVAANEASRVGIHWTFAPMVDIARDPRWGRIAESCGEDAVLASALGVAMVKGFQQPDEDGNLQGIAACPKHYVAYGRAEGGRDYNRVMVSRNELRNVYLKPFKGCIDAGAITIMSAFNTVNGVPATGHERLLREVLKDEWGFDGFVVSDWDSVKEMISHGYSADKRQAATQAMLAGLDMEMVSNCYQENLQQLVEEKTIDIAMVDDAVSRILLAKVKLGLFDKPYADTNQPELLCDAHLAVARELAQQSVVLLKNDGVLPLEKAALKKVAVIGPLADSPQDQLGTWTMDGLASDSRTSWAALQEMLHEGVQLTHTPCLQTKYREAPEEIATAVEAAKAADVVLLFVGEEEVLSGEAHSRSELSLPGSQGKLVHALAELETPVVMIVQAGRPLTIGKEIEAVDAVLYAWQQGTMAGPALADLLLGVVAPSGKLPVTFPKAVGQIPLYYNHMRTGRPSAADYTPPTLDKVKAMASSTRYSSHYIDSDPYPLFPFGFGLTYTQFEYRELEISNDSIGKDQVLVARVELKNTGNRAATEVVQLYTRDLVASTVRPVKELKQFRRVTLEPGEETIVELSLTYDSLGFYSEEEHYQVEPGKFEVSVGGSSATSLSKSFSVK</sequence>
<dbReference type="FunFam" id="2.60.40.10:FF:000495">
    <property type="entry name" value="Periplasmic beta-glucosidase"/>
    <property type="match status" value="1"/>
</dbReference>
<reference evidence="10 11" key="1">
    <citation type="submission" date="2019-02" db="EMBL/GenBank/DDBJ databases">
        <title>Deep-cultivation of Planctomycetes and their phenomic and genomic characterization uncovers novel biology.</title>
        <authorList>
            <person name="Wiegand S."/>
            <person name="Jogler M."/>
            <person name="Boedeker C."/>
            <person name="Pinto D."/>
            <person name="Vollmers J."/>
            <person name="Rivas-Marin E."/>
            <person name="Kohn T."/>
            <person name="Peeters S.H."/>
            <person name="Heuer A."/>
            <person name="Rast P."/>
            <person name="Oberbeckmann S."/>
            <person name="Bunk B."/>
            <person name="Jeske O."/>
            <person name="Meyerdierks A."/>
            <person name="Storesund J.E."/>
            <person name="Kallscheuer N."/>
            <person name="Luecker S."/>
            <person name="Lage O.M."/>
            <person name="Pohl T."/>
            <person name="Merkel B.J."/>
            <person name="Hornburger P."/>
            <person name="Mueller R.-W."/>
            <person name="Bruemmer F."/>
            <person name="Labrenz M."/>
            <person name="Spormann A.M."/>
            <person name="Op den Camp H."/>
            <person name="Overmann J."/>
            <person name="Amann R."/>
            <person name="Jetten M.S.M."/>
            <person name="Mascher T."/>
            <person name="Medema M.H."/>
            <person name="Devos D.P."/>
            <person name="Kaster A.-K."/>
            <person name="Ovreas L."/>
            <person name="Rohde M."/>
            <person name="Galperin M.Y."/>
            <person name="Jogler C."/>
        </authorList>
    </citation>
    <scope>NUCLEOTIDE SEQUENCE [LARGE SCALE GENOMIC DNA]</scope>
    <source>
        <strain evidence="10 11">HG15A2</strain>
    </source>
</reference>
<evidence type="ECO:0000256" key="4">
    <source>
        <dbReference type="ARBA" id="ARBA00022729"/>
    </source>
</evidence>
<dbReference type="InterPro" id="IPR026891">
    <property type="entry name" value="Fn3-like"/>
</dbReference>
<dbReference type="InterPro" id="IPR013783">
    <property type="entry name" value="Ig-like_fold"/>
</dbReference>
<dbReference type="GO" id="GO:0009251">
    <property type="term" value="P:glucan catabolic process"/>
    <property type="evidence" value="ECO:0007669"/>
    <property type="project" value="TreeGrafter"/>
</dbReference>
<accession>A0A517MQR8</accession>
<dbReference type="InterPro" id="IPR051915">
    <property type="entry name" value="Cellulose_Degrad_GH3"/>
</dbReference>
<dbReference type="Proteomes" id="UP000319852">
    <property type="component" value="Chromosome"/>
</dbReference>
<dbReference type="Gene3D" id="3.40.50.1700">
    <property type="entry name" value="Glycoside hydrolase family 3 C-terminal domain"/>
    <property type="match status" value="1"/>
</dbReference>
<dbReference type="GO" id="GO:0008422">
    <property type="term" value="F:beta-glucosidase activity"/>
    <property type="evidence" value="ECO:0007669"/>
    <property type="project" value="UniProtKB-EC"/>
</dbReference>
<comment type="catalytic activity">
    <reaction evidence="1">
        <text>Hydrolysis of terminal, non-reducing beta-D-glucosyl residues with release of beta-D-glucose.</text>
        <dbReference type="EC" id="3.2.1.21"/>
    </reaction>
</comment>
<keyword evidence="11" id="KW-1185">Reference proteome</keyword>
<evidence type="ECO:0000256" key="3">
    <source>
        <dbReference type="ARBA" id="ARBA00012744"/>
    </source>
</evidence>
<keyword evidence="5 7" id="KW-0378">Hydrolase</keyword>
<keyword evidence="4" id="KW-0732">Signal</keyword>
<dbReference type="InterPro" id="IPR019800">
    <property type="entry name" value="Glyco_hydro_3_AS"/>
</dbReference>
<dbReference type="SMART" id="SM01217">
    <property type="entry name" value="Fn3_like"/>
    <property type="match status" value="1"/>
</dbReference>
<name>A0A517MQR8_9BACT</name>
<evidence type="ECO:0000256" key="2">
    <source>
        <dbReference type="ARBA" id="ARBA00005336"/>
    </source>
</evidence>
<dbReference type="PANTHER" id="PTHR30620:SF16">
    <property type="entry name" value="LYSOSOMAL BETA GLUCOSIDASE"/>
    <property type="match status" value="1"/>
</dbReference>
<proteinExistence type="inferred from homology"/>
<dbReference type="InterPro" id="IPR017853">
    <property type="entry name" value="GH"/>
</dbReference>
<gene>
    <name evidence="10" type="primary">bglX_1</name>
    <name evidence="10" type="ORF">HG15A2_04910</name>
</gene>
<dbReference type="InterPro" id="IPR036881">
    <property type="entry name" value="Glyco_hydro_3_C_sf"/>
</dbReference>
<dbReference type="Gene3D" id="3.20.20.300">
    <property type="entry name" value="Glycoside hydrolase, family 3, N-terminal domain"/>
    <property type="match status" value="1"/>
</dbReference>
<dbReference type="InterPro" id="IPR001764">
    <property type="entry name" value="Glyco_hydro_3_N"/>
</dbReference>
<dbReference type="EMBL" id="CP036263">
    <property type="protein sequence ID" value="QDS97230.1"/>
    <property type="molecule type" value="Genomic_DNA"/>
</dbReference>
<dbReference type="AlphaFoldDB" id="A0A517MQR8"/>
<dbReference type="PANTHER" id="PTHR30620">
    <property type="entry name" value="PERIPLASMIC BETA-GLUCOSIDASE-RELATED"/>
    <property type="match status" value="1"/>
</dbReference>
<feature type="region of interest" description="Disordered" evidence="8">
    <location>
        <begin position="56"/>
        <end position="91"/>
    </location>
</feature>
<dbReference type="NCBIfam" id="NF011678">
    <property type="entry name" value="PRK15098.1"/>
    <property type="match status" value="1"/>
</dbReference>
<dbReference type="KEGG" id="amob:HG15A2_04910"/>
<evidence type="ECO:0000256" key="1">
    <source>
        <dbReference type="ARBA" id="ARBA00000448"/>
    </source>
</evidence>
<organism evidence="10 11">
    <name type="scientific">Adhaeretor mobilis</name>
    <dbReference type="NCBI Taxonomy" id="1930276"/>
    <lineage>
        <taxon>Bacteria</taxon>
        <taxon>Pseudomonadati</taxon>
        <taxon>Planctomycetota</taxon>
        <taxon>Planctomycetia</taxon>
        <taxon>Pirellulales</taxon>
        <taxon>Lacipirellulaceae</taxon>
        <taxon>Adhaeretor</taxon>
    </lineage>
</organism>
<dbReference type="SUPFAM" id="SSF51445">
    <property type="entry name" value="(Trans)glycosidases"/>
    <property type="match status" value="1"/>
</dbReference>
<protein>
    <recommendedName>
        <fullName evidence="3">beta-glucosidase</fullName>
        <ecNumber evidence="3">3.2.1.21</ecNumber>
    </recommendedName>
</protein>
<evidence type="ECO:0000256" key="7">
    <source>
        <dbReference type="RuleBase" id="RU361161"/>
    </source>
</evidence>
<dbReference type="SUPFAM" id="SSF52279">
    <property type="entry name" value="Beta-D-glucan exohydrolase, C-terminal domain"/>
    <property type="match status" value="1"/>
</dbReference>
<dbReference type="Pfam" id="PF14310">
    <property type="entry name" value="Fn3-like"/>
    <property type="match status" value="1"/>
</dbReference>
<evidence type="ECO:0000256" key="6">
    <source>
        <dbReference type="ARBA" id="ARBA00023295"/>
    </source>
</evidence>
<dbReference type="PRINTS" id="PR00133">
    <property type="entry name" value="GLHYDRLASE3"/>
</dbReference>
<comment type="similarity">
    <text evidence="2 7">Belongs to the glycosyl hydrolase 3 family.</text>
</comment>
<feature type="compositionally biased region" description="Basic and acidic residues" evidence="8">
    <location>
        <begin position="76"/>
        <end position="91"/>
    </location>
</feature>
<dbReference type="EC" id="3.2.1.21" evidence="3"/>
<evidence type="ECO:0000313" key="10">
    <source>
        <dbReference type="EMBL" id="QDS97230.1"/>
    </source>
</evidence>
<evidence type="ECO:0000313" key="11">
    <source>
        <dbReference type="Proteomes" id="UP000319852"/>
    </source>
</evidence>